<name>A0ABW2NJT9_9BACL</name>
<organism evidence="1 2">
    <name type="scientific">Bhargavaea changchunensis</name>
    <dbReference type="NCBI Taxonomy" id="2134037"/>
    <lineage>
        <taxon>Bacteria</taxon>
        <taxon>Bacillati</taxon>
        <taxon>Bacillota</taxon>
        <taxon>Bacilli</taxon>
        <taxon>Bacillales</taxon>
        <taxon>Caryophanaceae</taxon>
        <taxon>Bhargavaea</taxon>
    </lineage>
</organism>
<proteinExistence type="predicted"/>
<dbReference type="RefSeq" id="WP_232524061.1">
    <property type="nucleotide sequence ID" value="NZ_JBHTCT010000036.1"/>
</dbReference>
<keyword evidence="2" id="KW-1185">Reference proteome</keyword>
<accession>A0ABW2NJT9</accession>
<dbReference type="Proteomes" id="UP001596483">
    <property type="component" value="Unassembled WGS sequence"/>
</dbReference>
<protein>
    <submittedName>
        <fullName evidence="1">DUF600 domain-containing protein</fullName>
    </submittedName>
</protein>
<evidence type="ECO:0000313" key="1">
    <source>
        <dbReference type="EMBL" id="MFC7366244.1"/>
    </source>
</evidence>
<comment type="caution">
    <text evidence="1">The sequence shown here is derived from an EMBL/GenBank/DDBJ whole genome shotgun (WGS) entry which is preliminary data.</text>
</comment>
<reference evidence="2" key="1">
    <citation type="journal article" date="2019" name="Int. J. Syst. Evol. Microbiol.">
        <title>The Global Catalogue of Microorganisms (GCM) 10K type strain sequencing project: providing services to taxonomists for standard genome sequencing and annotation.</title>
        <authorList>
            <consortium name="The Broad Institute Genomics Platform"/>
            <consortium name="The Broad Institute Genome Sequencing Center for Infectious Disease"/>
            <person name="Wu L."/>
            <person name="Ma J."/>
        </authorList>
    </citation>
    <scope>NUCLEOTIDE SEQUENCE [LARGE SCALE GENOMIC DNA]</scope>
    <source>
        <strain evidence="2">JCM 4738</strain>
    </source>
</reference>
<sequence>MGKTFEDYFSEAQTDMVAVCMEYADHQADEIYIYGSFEPNMYAFDVFYKVNGQVVHKHQLNQTVQQTGNLQTHEYDVSDNRQLAILKIGIKNLKEIRKKCEEYNREMPTEIKLHYNAKQNKLSGKYRYDLVYSNSEELLPDHIFDAWFEEVKSQDN</sequence>
<gene>
    <name evidence="1" type="ORF">ACFQQH_14050</name>
</gene>
<evidence type="ECO:0000313" key="2">
    <source>
        <dbReference type="Proteomes" id="UP001596483"/>
    </source>
</evidence>
<dbReference type="EMBL" id="JBHTCT010000036">
    <property type="protein sequence ID" value="MFC7366244.1"/>
    <property type="molecule type" value="Genomic_DNA"/>
</dbReference>